<dbReference type="AlphaFoldDB" id="A0A5B0LPX9"/>
<dbReference type="EMBL" id="VDEP01000108">
    <property type="protein sequence ID" value="KAA1130505.1"/>
    <property type="molecule type" value="Genomic_DNA"/>
</dbReference>
<dbReference type="Proteomes" id="UP000325313">
    <property type="component" value="Unassembled WGS sequence"/>
</dbReference>
<evidence type="ECO:0000313" key="3">
    <source>
        <dbReference type="EMBL" id="KAA1130505.1"/>
    </source>
</evidence>
<organism evidence="2 4">
    <name type="scientific">Puccinia graminis f. sp. tritici</name>
    <dbReference type="NCBI Taxonomy" id="56615"/>
    <lineage>
        <taxon>Eukaryota</taxon>
        <taxon>Fungi</taxon>
        <taxon>Dikarya</taxon>
        <taxon>Basidiomycota</taxon>
        <taxon>Pucciniomycotina</taxon>
        <taxon>Pucciniomycetes</taxon>
        <taxon>Pucciniales</taxon>
        <taxon>Pucciniaceae</taxon>
        <taxon>Puccinia</taxon>
    </lineage>
</organism>
<gene>
    <name evidence="2" type="ORF">PGT21_016868</name>
    <name evidence="3" type="ORF">PGTUg99_011178</name>
</gene>
<evidence type="ECO:0000256" key="1">
    <source>
        <dbReference type="SAM" id="MobiDB-lite"/>
    </source>
</evidence>
<sequence length="63" mass="7078">MLSNLGDTWDVVQRSSGGDEGDKGKEDNVAPLTDSDSSQRRAEAFRNHVQERCLMFHRKQGTI</sequence>
<keyword evidence="4" id="KW-1185">Reference proteome</keyword>
<proteinExistence type="predicted"/>
<protein>
    <submittedName>
        <fullName evidence="2">Uncharacterized protein</fullName>
    </submittedName>
</protein>
<accession>A0A5B0LPX9</accession>
<comment type="caution">
    <text evidence="2">The sequence shown here is derived from an EMBL/GenBank/DDBJ whole genome shotgun (WGS) entry which is preliminary data.</text>
</comment>
<dbReference type="Proteomes" id="UP000324748">
    <property type="component" value="Unassembled WGS sequence"/>
</dbReference>
<name>A0A5B0LPX9_PUCGR</name>
<evidence type="ECO:0000313" key="4">
    <source>
        <dbReference type="Proteomes" id="UP000324748"/>
    </source>
</evidence>
<feature type="region of interest" description="Disordered" evidence="1">
    <location>
        <begin position="1"/>
        <end position="43"/>
    </location>
</feature>
<evidence type="ECO:0000313" key="2">
    <source>
        <dbReference type="EMBL" id="KAA1065963.1"/>
    </source>
</evidence>
<evidence type="ECO:0000313" key="5">
    <source>
        <dbReference type="Proteomes" id="UP000325313"/>
    </source>
</evidence>
<dbReference type="EMBL" id="VSWC01000196">
    <property type="protein sequence ID" value="KAA1065963.1"/>
    <property type="molecule type" value="Genomic_DNA"/>
</dbReference>
<reference evidence="4 5" key="1">
    <citation type="submission" date="2019-05" db="EMBL/GenBank/DDBJ databases">
        <title>Emergence of the Ug99 lineage of the wheat stem rust pathogen through somatic hybridization.</title>
        <authorList>
            <person name="Li F."/>
            <person name="Upadhyaya N.M."/>
            <person name="Sperschneider J."/>
            <person name="Matny O."/>
            <person name="Nguyen-Phuc H."/>
            <person name="Mago R."/>
            <person name="Raley C."/>
            <person name="Miller M.E."/>
            <person name="Silverstein K.A.T."/>
            <person name="Henningsen E."/>
            <person name="Hirsch C.D."/>
            <person name="Visser B."/>
            <person name="Pretorius Z.A."/>
            <person name="Steffenson B.J."/>
            <person name="Schwessinger B."/>
            <person name="Dodds P.N."/>
            <person name="Figueroa M."/>
        </authorList>
    </citation>
    <scope>NUCLEOTIDE SEQUENCE [LARGE SCALE GENOMIC DNA]</scope>
    <source>
        <strain evidence="2">21-0</strain>
        <strain evidence="3 5">Ug99</strain>
    </source>
</reference>